<name>A0A9W4CZL9_BLUGR</name>
<evidence type="ECO:0000313" key="6">
    <source>
        <dbReference type="EMBL" id="CAD6501820.1"/>
    </source>
</evidence>
<evidence type="ECO:0000256" key="4">
    <source>
        <dbReference type="SAM" id="MobiDB-lite"/>
    </source>
</evidence>
<sequence>LSFQLTNNNSICSSSRCSINLLVKAQSPTSKISKVLIMSSPLNAIKIRRKKNVKKGIQFCLMVCGASGTGRTTFVNTLCGKKVLSGKDADDAANAHLEEGVRIKPITVELELDEEGTRISLTIVDTPGFGDQIDNEVSFSEIVGYLERQYDDILAEESRIKRNPRFRDNRVHALLYFITPTGHGLRELDIELMKRLSPRVNVIPVIGKADSLTPAELAESKKLVMEDVENYRIQVYNFPYDIEEDDEDTVEENAELRGLMPFAIVGSEEVVDIGGRKVRARQYPWGVVEVDNPRHSDFLAIRSALLHSHLADLKEITHDFLYENYRTEKLSKSVEGGAGADSSMNPEDLASQSVRLKEEQLRREEEKLREIEVKVQREINEKRQELLARESQLKEIEARMQREQISHMDSTNGGTDLDG</sequence>
<feature type="compositionally biased region" description="Polar residues" evidence="4">
    <location>
        <begin position="407"/>
        <end position="419"/>
    </location>
</feature>
<dbReference type="Proteomes" id="UP000683417">
    <property type="component" value="Unassembled WGS sequence"/>
</dbReference>
<evidence type="ECO:0000256" key="3">
    <source>
        <dbReference type="RuleBase" id="RU004560"/>
    </source>
</evidence>
<keyword evidence="1 3" id="KW-0547">Nucleotide-binding</keyword>
<comment type="similarity">
    <text evidence="3">Belongs to the TRAFAC class TrmE-Era-EngA-EngB-Septin-like GTPase superfamily. Septin GTPase family.</text>
</comment>
<protein>
    <submittedName>
        <fullName evidence="6">BgTH12-02066</fullName>
    </submittedName>
</protein>
<dbReference type="InterPro" id="IPR030379">
    <property type="entry name" value="G_SEPTIN_dom"/>
</dbReference>
<feature type="domain" description="Septin-type G" evidence="5">
    <location>
        <begin position="55"/>
        <end position="332"/>
    </location>
</feature>
<dbReference type="Pfam" id="PF00735">
    <property type="entry name" value="Septin"/>
    <property type="match status" value="1"/>
</dbReference>
<dbReference type="AlphaFoldDB" id="A0A9W4CZL9"/>
<dbReference type="GO" id="GO:0005525">
    <property type="term" value="F:GTP binding"/>
    <property type="evidence" value="ECO:0007669"/>
    <property type="project" value="UniProtKB-KW"/>
</dbReference>
<dbReference type="PANTHER" id="PTHR18884">
    <property type="entry name" value="SEPTIN"/>
    <property type="match status" value="1"/>
</dbReference>
<dbReference type="InterPro" id="IPR016491">
    <property type="entry name" value="Septin"/>
</dbReference>
<gene>
    <name evidence="6" type="ORF">BGTH12_LOCUS3178</name>
</gene>
<organism evidence="6 7">
    <name type="scientific">Blumeria graminis f. sp. triticale</name>
    <dbReference type="NCBI Taxonomy" id="1689686"/>
    <lineage>
        <taxon>Eukaryota</taxon>
        <taxon>Fungi</taxon>
        <taxon>Dikarya</taxon>
        <taxon>Ascomycota</taxon>
        <taxon>Pezizomycotina</taxon>
        <taxon>Leotiomycetes</taxon>
        <taxon>Erysiphales</taxon>
        <taxon>Erysiphaceae</taxon>
        <taxon>Blumeria</taxon>
    </lineage>
</organism>
<dbReference type="PIRSF" id="PIRSF006698">
    <property type="entry name" value="Septin"/>
    <property type="match status" value="1"/>
</dbReference>
<keyword evidence="2 3" id="KW-0342">GTP-binding</keyword>
<reference evidence="6" key="1">
    <citation type="submission" date="2020-10" db="EMBL/GenBank/DDBJ databases">
        <authorList>
            <person name="Muller C M."/>
        </authorList>
    </citation>
    <scope>NUCLEOTIDE SEQUENCE</scope>
    <source>
        <strain evidence="6">THUN-12</strain>
    </source>
</reference>
<dbReference type="EMBL" id="CAJHIT010000005">
    <property type="protein sequence ID" value="CAD6501820.1"/>
    <property type="molecule type" value="Genomic_DNA"/>
</dbReference>
<evidence type="ECO:0000313" key="7">
    <source>
        <dbReference type="Proteomes" id="UP000683417"/>
    </source>
</evidence>
<evidence type="ECO:0000256" key="2">
    <source>
        <dbReference type="ARBA" id="ARBA00023134"/>
    </source>
</evidence>
<feature type="compositionally biased region" description="Polar residues" evidence="4">
    <location>
        <begin position="342"/>
        <end position="353"/>
    </location>
</feature>
<feature type="non-terminal residue" evidence="6">
    <location>
        <position position="1"/>
    </location>
</feature>
<feature type="region of interest" description="Disordered" evidence="4">
    <location>
        <begin position="398"/>
        <end position="419"/>
    </location>
</feature>
<dbReference type="CDD" id="cd01850">
    <property type="entry name" value="CDC_Septin"/>
    <property type="match status" value="1"/>
</dbReference>
<evidence type="ECO:0000259" key="5">
    <source>
        <dbReference type="PROSITE" id="PS51719"/>
    </source>
</evidence>
<dbReference type="FunFam" id="3.40.50.300:FF:000328">
    <property type="entry name" value="Septin spn3"/>
    <property type="match status" value="1"/>
</dbReference>
<comment type="caution">
    <text evidence="6">The sequence shown here is derived from an EMBL/GenBank/DDBJ whole genome shotgun (WGS) entry which is preliminary data.</text>
</comment>
<proteinExistence type="inferred from homology"/>
<accession>A0A9W4CZL9</accession>
<evidence type="ECO:0000256" key="1">
    <source>
        <dbReference type="ARBA" id="ARBA00022741"/>
    </source>
</evidence>
<feature type="region of interest" description="Disordered" evidence="4">
    <location>
        <begin position="331"/>
        <end position="356"/>
    </location>
</feature>
<dbReference type="PROSITE" id="PS51719">
    <property type="entry name" value="G_SEPTIN"/>
    <property type="match status" value="1"/>
</dbReference>